<dbReference type="Proteomes" id="UP001154282">
    <property type="component" value="Unassembled WGS sequence"/>
</dbReference>
<proteinExistence type="predicted"/>
<dbReference type="EMBL" id="CAMGYJ010000007">
    <property type="protein sequence ID" value="CAI0448805.1"/>
    <property type="molecule type" value="Genomic_DNA"/>
</dbReference>
<name>A0AAV0MRF4_9ROSI</name>
<gene>
    <name evidence="1" type="ORF">LITE_LOCUS29942</name>
</gene>
<dbReference type="PANTHER" id="PTHR48253">
    <property type="match status" value="1"/>
</dbReference>
<accession>A0AAV0MRF4</accession>
<dbReference type="PANTHER" id="PTHR48253:SF2">
    <property type="entry name" value="ISOPENICILLIN N SYNTHASE-LIKE FE(2+) 2OG DIOXYGENASE DOMAIN-CONTAINING PROTEIN"/>
    <property type="match status" value="1"/>
</dbReference>
<comment type="caution">
    <text evidence="1">The sequence shown here is derived from an EMBL/GenBank/DDBJ whole genome shotgun (WGS) entry which is preliminary data.</text>
</comment>
<sequence>METLGLTGTGLLSITAVRRASLLRRSLLPLARNLALLDNDKRTRILKEYGLGSDVPLKNPYRKVSSFEIMLKYIEVLESDQAVYPPFSFAVTDLDADSSYT</sequence>
<evidence type="ECO:0000313" key="1">
    <source>
        <dbReference type="EMBL" id="CAI0448805.1"/>
    </source>
</evidence>
<keyword evidence="2" id="KW-1185">Reference proteome</keyword>
<evidence type="ECO:0000313" key="2">
    <source>
        <dbReference type="Proteomes" id="UP001154282"/>
    </source>
</evidence>
<dbReference type="AlphaFoldDB" id="A0AAV0MRF4"/>
<organism evidence="1 2">
    <name type="scientific">Linum tenue</name>
    <dbReference type="NCBI Taxonomy" id="586396"/>
    <lineage>
        <taxon>Eukaryota</taxon>
        <taxon>Viridiplantae</taxon>
        <taxon>Streptophyta</taxon>
        <taxon>Embryophyta</taxon>
        <taxon>Tracheophyta</taxon>
        <taxon>Spermatophyta</taxon>
        <taxon>Magnoliopsida</taxon>
        <taxon>eudicotyledons</taxon>
        <taxon>Gunneridae</taxon>
        <taxon>Pentapetalae</taxon>
        <taxon>rosids</taxon>
        <taxon>fabids</taxon>
        <taxon>Malpighiales</taxon>
        <taxon>Linaceae</taxon>
        <taxon>Linum</taxon>
    </lineage>
</organism>
<protein>
    <submittedName>
        <fullName evidence="1">Uncharacterized protein</fullName>
    </submittedName>
</protein>
<reference evidence="1" key="1">
    <citation type="submission" date="2022-08" db="EMBL/GenBank/DDBJ databases">
        <authorList>
            <person name="Gutierrez-Valencia J."/>
        </authorList>
    </citation>
    <scope>NUCLEOTIDE SEQUENCE</scope>
</reference>